<gene>
    <name evidence="1" type="primary">RvY_06914-1</name>
    <name evidence="1" type="synonym">RvY_06914.1</name>
    <name evidence="1" type="ORF">RvY_06914</name>
</gene>
<proteinExistence type="predicted"/>
<protein>
    <submittedName>
        <fullName evidence="1">Uncharacterized protein</fullName>
    </submittedName>
</protein>
<accession>A0A1D1V9T9</accession>
<dbReference type="EMBL" id="BDGG01000003">
    <property type="protein sequence ID" value="GAU95268.1"/>
    <property type="molecule type" value="Genomic_DNA"/>
</dbReference>
<comment type="caution">
    <text evidence="1">The sequence shown here is derived from an EMBL/GenBank/DDBJ whole genome shotgun (WGS) entry which is preliminary data.</text>
</comment>
<dbReference type="AlphaFoldDB" id="A0A1D1V9T9"/>
<organism evidence="1 2">
    <name type="scientific">Ramazzottius varieornatus</name>
    <name type="common">Water bear</name>
    <name type="synonym">Tardigrade</name>
    <dbReference type="NCBI Taxonomy" id="947166"/>
    <lineage>
        <taxon>Eukaryota</taxon>
        <taxon>Metazoa</taxon>
        <taxon>Ecdysozoa</taxon>
        <taxon>Tardigrada</taxon>
        <taxon>Eutardigrada</taxon>
        <taxon>Parachela</taxon>
        <taxon>Hypsibioidea</taxon>
        <taxon>Ramazzottiidae</taxon>
        <taxon>Ramazzottius</taxon>
    </lineage>
</organism>
<name>A0A1D1V9T9_RAMVA</name>
<evidence type="ECO:0000313" key="1">
    <source>
        <dbReference type="EMBL" id="GAU95268.1"/>
    </source>
</evidence>
<evidence type="ECO:0000313" key="2">
    <source>
        <dbReference type="Proteomes" id="UP000186922"/>
    </source>
</evidence>
<keyword evidence="2" id="KW-1185">Reference proteome</keyword>
<reference evidence="1 2" key="1">
    <citation type="journal article" date="2016" name="Nat. Commun.">
        <title>Extremotolerant tardigrade genome and improved radiotolerance of human cultured cells by tardigrade-unique protein.</title>
        <authorList>
            <person name="Hashimoto T."/>
            <person name="Horikawa D.D."/>
            <person name="Saito Y."/>
            <person name="Kuwahara H."/>
            <person name="Kozuka-Hata H."/>
            <person name="Shin-I T."/>
            <person name="Minakuchi Y."/>
            <person name="Ohishi K."/>
            <person name="Motoyama A."/>
            <person name="Aizu T."/>
            <person name="Enomoto A."/>
            <person name="Kondo K."/>
            <person name="Tanaka S."/>
            <person name="Hara Y."/>
            <person name="Koshikawa S."/>
            <person name="Sagara H."/>
            <person name="Miura T."/>
            <person name="Yokobori S."/>
            <person name="Miyagawa K."/>
            <person name="Suzuki Y."/>
            <person name="Kubo T."/>
            <person name="Oyama M."/>
            <person name="Kohara Y."/>
            <person name="Fujiyama A."/>
            <person name="Arakawa K."/>
            <person name="Katayama T."/>
            <person name="Toyoda A."/>
            <person name="Kunieda T."/>
        </authorList>
    </citation>
    <scope>NUCLEOTIDE SEQUENCE [LARGE SCALE GENOMIC DNA]</scope>
    <source>
        <strain evidence="1 2">YOKOZUNA-1</strain>
    </source>
</reference>
<dbReference type="Proteomes" id="UP000186922">
    <property type="component" value="Unassembled WGS sequence"/>
</dbReference>
<sequence length="86" mass="9911">MSTVVTKKHDNSGWQTDGDAARLSHLTLPSVLFGGHICRVRERKEKASAGDKWKEAKLKSLQEYKNMWRKDFPCKVDLEKKYSSQT</sequence>